<dbReference type="Proteomes" id="UP000000461">
    <property type="component" value="Segment"/>
</dbReference>
<sequence>MNLRDRIAEIADDFHPDRDEDAAQALDEMRSALKAALADCLTPKDEAFFQGCPEDIRALLIRQAEDEAYERARIAAYTHSVKESDGRVVHYAGDMPMPYAPVDRFFGLGRMAWFTLPRMSLQEMPPPWQQKFFDLIAAGEKMGLVSPEVEVSLKRKGRYATSDHWNNYRYSSTQVAQAIDEQE</sequence>
<gene>
    <name evidence="1" type="ORF">CcrRogue_gp157</name>
</gene>
<keyword evidence="2" id="KW-1185">Reference proteome</keyword>
<dbReference type="OrthoDB" id="34068at10239"/>
<dbReference type="EMBL" id="JX100814">
    <property type="protein sequence ID" value="AFU86639.1"/>
    <property type="molecule type" value="Genomic_DNA"/>
</dbReference>
<organism evidence="1 2">
    <name type="scientific">Caulobacter phage CcrRogue</name>
    <dbReference type="NCBI Taxonomy" id="2927986"/>
    <lineage>
        <taxon>Viruses</taxon>
        <taxon>Duplodnaviria</taxon>
        <taxon>Heunggongvirae</taxon>
        <taxon>Uroviricota</taxon>
        <taxon>Caudoviricetes</taxon>
        <taxon>Jeanschmidtviridae</taxon>
        <taxon>Poindextervirus</taxon>
        <taxon>Poindextervirus rogue</taxon>
    </lineage>
</organism>
<evidence type="ECO:0000313" key="1">
    <source>
        <dbReference type="EMBL" id="AFU86639.1"/>
    </source>
</evidence>
<protein>
    <submittedName>
        <fullName evidence="1">Uncharacterized protein</fullName>
    </submittedName>
</protein>
<evidence type="ECO:0000313" key="2">
    <source>
        <dbReference type="Proteomes" id="UP000000461"/>
    </source>
</evidence>
<name>K4JN48_9CAUD</name>
<reference evidence="1 2" key="1">
    <citation type="journal article" date="2012" name="BMC Genomics">
        <title>The Caulobacter crescentus phage phiCbK: genomics of a canonical phage.</title>
        <authorList>
            <person name="Gill J.J."/>
            <person name="Berry J.D."/>
            <person name="Russell W.K."/>
            <person name="Lessor L."/>
            <person name="Escobar Garcia D.A."/>
            <person name="Hernandez D."/>
            <person name="Kane A."/>
            <person name="Keene J."/>
            <person name="Maddox M."/>
            <person name="Martin R."/>
            <person name="Mohan S."/>
            <person name="Thorn A.M."/>
            <person name="Russell D.H."/>
            <person name="Young R."/>
        </authorList>
    </citation>
    <scope>NUCLEOTIDE SEQUENCE [LARGE SCALE GENOMIC DNA]</scope>
</reference>
<dbReference type="KEGG" id="vg:13995938"/>
<proteinExistence type="predicted"/>
<accession>K4JN48</accession>